<dbReference type="RefSeq" id="WP_000151784.1">
    <property type="nucleotide sequence ID" value="NC_013122.1"/>
</dbReference>
<reference evidence="12" key="4">
    <citation type="submission" date="2018-02" db="EMBL/GenBank/DDBJ databases">
        <authorList>
            <person name="Cohen D.B."/>
            <person name="Kent A.D."/>
        </authorList>
    </citation>
    <scope>NUCLEOTIDE SEQUENCE</scope>
    <source>
        <strain evidence="12">661</strain>
        <plasmid evidence="12">RCS59_p</plasmid>
    </source>
</reference>
<dbReference type="EMBL" id="PITP01000047">
    <property type="protein sequence ID" value="PKD85400.1"/>
    <property type="molecule type" value="Genomic_DNA"/>
</dbReference>
<dbReference type="EMBL" id="DABUHV010000052">
    <property type="protein sequence ID" value="HAN4356302.1"/>
    <property type="molecule type" value="Genomic_DNA"/>
</dbReference>
<evidence type="ECO:0000313" key="4">
    <source>
        <dbReference type="EMBL" id="EGD0651376.1"/>
    </source>
</evidence>
<geneLocation type="plasmid" evidence="13">
    <name>1</name>
</geneLocation>
<dbReference type="EMBL" id="LT985271">
    <property type="protein sequence ID" value="SPE00862.1"/>
    <property type="molecule type" value="Genomic_DNA"/>
</dbReference>
<keyword evidence="1" id="KW-1133">Transmembrane helix</keyword>
<feature type="transmembrane region" description="Helical" evidence="1">
    <location>
        <begin position="12"/>
        <end position="33"/>
    </location>
</feature>
<geneLocation type="plasmid" evidence="11">
    <name>RCS22_p</name>
</geneLocation>
<evidence type="ECO:0000313" key="17">
    <source>
        <dbReference type="Proteomes" id="UP000359125"/>
    </source>
</evidence>
<dbReference type="GeneID" id="77485950"/>
<dbReference type="EMBL" id="LT985213">
    <property type="protein sequence ID" value="SPD90576.1"/>
    <property type="molecule type" value="Genomic_DNA"/>
</dbReference>
<dbReference type="EMBL" id="AASKVF010000058">
    <property type="protein sequence ID" value="EFD6887418.1"/>
    <property type="molecule type" value="Genomic_DNA"/>
</dbReference>
<dbReference type="Proteomes" id="UP000271008">
    <property type="component" value="Unassembled WGS sequence"/>
</dbReference>
<name>A0A0A1AHP1_ECOLX</name>
<dbReference type="EMBL" id="LT985221">
    <property type="protein sequence ID" value="SPD95564.1"/>
    <property type="molecule type" value="Genomic_DNA"/>
</dbReference>
<evidence type="ECO:0000313" key="5">
    <source>
        <dbReference type="EMBL" id="HAJ0998436.1"/>
    </source>
</evidence>
<dbReference type="Proteomes" id="UP000630371">
    <property type="component" value="Unassembled WGS sequence"/>
</dbReference>
<proteinExistence type="predicted"/>
<dbReference type="AlphaFoldDB" id="A0A0A1AHP1"/>
<dbReference type="EMBL" id="RQTU01000040">
    <property type="protein sequence ID" value="RRD72217.1"/>
    <property type="molecule type" value="Genomic_DNA"/>
</dbReference>
<accession>A0A0A1AHP1</accession>
<reference evidence="5" key="2">
    <citation type="journal article" date="2018" name="Genome Biol.">
        <title>SKESA: strategic k-mer extension for scrupulous assemblies.</title>
        <authorList>
            <person name="Souvorov A."/>
            <person name="Agarwala R."/>
            <person name="Lipman D.J."/>
        </authorList>
    </citation>
    <scope>NUCLEOTIDE SEQUENCE</scope>
    <source>
        <strain evidence="6">489-16</strain>
        <strain evidence="5">EC00605</strain>
    </source>
</reference>
<protein>
    <submittedName>
        <fullName evidence="9">Uncharacterized protein</fullName>
    </submittedName>
</protein>
<evidence type="ECO:0000313" key="12">
    <source>
        <dbReference type="EMBL" id="SPE00862.1"/>
    </source>
</evidence>
<gene>
    <name evidence="4" type="ORF">B6R31_005186</name>
    <name evidence="8" type="ORF">CWS33_25780</name>
    <name evidence="9" type="ORF">EIA08_23560</name>
    <name evidence="7" type="ORF">EIZ93_20920</name>
    <name evidence="2" type="ORF">FGAF862_45260</name>
    <name evidence="3" type="ORF">FZU14_25200</name>
    <name evidence="5" type="ORF">HL601_23035</name>
    <name evidence="6" type="ORF">IFC14_004874</name>
    <name evidence="10" type="ORF">RCS102_P0053</name>
    <name evidence="11" type="ORF">RCS22_P0095</name>
    <name evidence="12" type="ORF">RCS59_P0067</name>
    <name evidence="14" type="ORF">SAMEA4370330_00161</name>
    <name evidence="13" type="ORF">SAMEA4370473_00109</name>
</gene>
<geneLocation type="plasmid" evidence="12">
    <name>RCS59_p</name>
</geneLocation>
<dbReference type="EMBL" id="LR595874">
    <property type="protein sequence ID" value="VUD38276.1"/>
    <property type="molecule type" value="Genomic_DNA"/>
</dbReference>
<organism evidence="9 16">
    <name type="scientific">Escherichia coli</name>
    <dbReference type="NCBI Taxonomy" id="562"/>
    <lineage>
        <taxon>Bacteria</taxon>
        <taxon>Pseudomonadati</taxon>
        <taxon>Pseudomonadota</taxon>
        <taxon>Gammaproteobacteria</taxon>
        <taxon>Enterobacterales</taxon>
        <taxon>Enterobacteriaceae</taxon>
        <taxon>Escherichia</taxon>
    </lineage>
</organism>
<keyword evidence="1" id="KW-0472">Membrane</keyword>
<dbReference type="EMBL" id="LR595886">
    <property type="protein sequence ID" value="VUD38859.1"/>
    <property type="molecule type" value="Genomic_DNA"/>
</dbReference>
<dbReference type="EMBL" id="RYCF01000109">
    <property type="protein sequence ID" value="MQK26706.1"/>
    <property type="molecule type" value="Genomic_DNA"/>
</dbReference>
<evidence type="ECO:0000313" key="15">
    <source>
        <dbReference type="Proteomes" id="UP000233549"/>
    </source>
</evidence>
<reference evidence="6" key="10">
    <citation type="submission" date="2020-09" db="EMBL/GenBank/DDBJ databases">
        <authorList>
            <consortium name="NCBI Pathogen Detection Project"/>
        </authorList>
    </citation>
    <scope>NUCLEOTIDE SEQUENCE</scope>
    <source>
        <strain evidence="6">489-16</strain>
        <strain evidence="5">EC00605</strain>
    </source>
</reference>
<reference evidence="3 18" key="9">
    <citation type="submission" date="2019-08" db="EMBL/GenBank/DDBJ databases">
        <authorList>
            <consortium name="NARMS: The National Antimicrobial Resistance Monitoring System"/>
        </authorList>
    </citation>
    <scope>NUCLEOTIDE SEQUENCE [LARGE SCALE GENOMIC DNA]</scope>
    <source>
        <strain evidence="3 18">19MD07CB01-EC</strain>
    </source>
</reference>
<evidence type="ECO:0000313" key="18">
    <source>
        <dbReference type="Proteomes" id="UP000531962"/>
    </source>
</evidence>
<evidence type="ECO:0000256" key="1">
    <source>
        <dbReference type="SAM" id="Phobius"/>
    </source>
</evidence>
<reference evidence="8 15" key="1">
    <citation type="submission" date="2017-12" db="EMBL/GenBank/DDBJ databases">
        <title>Rapid rising of carbapenem-resistant Enterobacteriaceae(CRE) and emergence of colistin resistance genemcr-1 in CRE in the hospital of Henan, China.</title>
        <authorList>
            <person name="Sun Q."/>
            <person name="Zhang R."/>
            <person name="Li Y."/>
            <person name="Shen Y."/>
            <person name="Zhang Y."/>
            <person name="Yang J."/>
            <person name="Shu L."/>
            <person name="Zhou H."/>
            <person name="Wang Y."/>
            <person name="Wang B."/>
            <person name="Shen Z."/>
        </authorList>
    </citation>
    <scope>NUCLEOTIDE SEQUENCE [LARGE SCALE GENOMIC DNA]</scope>
    <source>
        <strain evidence="8 15">3512</strain>
    </source>
</reference>
<geneLocation type="plasmid" evidence="10">
    <name>RCS102_p</name>
</geneLocation>
<reference evidence="7 17" key="7">
    <citation type="journal article" date="2019" name="Environ. Health Perspect.">
        <title>Inter-host Transmission of Carbapenemase-Producing Escherichia coli among Humans and Backyard Animals.</title>
        <authorList>
            <person name="Li J."/>
            <person name="Bi Z."/>
            <person name="Ma S."/>
            <person name="Chen B."/>
            <person name="Cai C."/>
            <person name="He J."/>
            <person name="Schwarz S."/>
            <person name="Sun C."/>
            <person name="Zhou Y."/>
            <person name="Yin J."/>
            <person name="Hulth A."/>
            <person name="Wang Y."/>
            <person name="Shen Z."/>
            <person name="Wang S."/>
            <person name="Wu C."/>
            <person name="Nilsson L.E."/>
            <person name="Walsh T.R."/>
            <person name="Borjesson S."/>
            <person name="Shen J."/>
            <person name="Sun Q."/>
            <person name="Wang Y."/>
        </authorList>
    </citation>
    <scope>NUCLEOTIDE SEQUENCE [LARGE SCALE GENOMIC DNA]</scope>
    <source>
        <strain evidence="7 17">A016f</strain>
    </source>
</reference>
<sequence length="170" mass="19582">MTIFKENIVDTSLIGPILTALLAAAGFYCKFWFTRYQASRDQAQKVSRAIEDVLSKMAALFGQKKPARILREEFSAVIAPLHQEMRILDDMTSRLPLKWLQREQRHVLYHARWLQRYLDSRRGGSDGDFFLLLHDVAMGTDYQVADILASQHDCKQRRGSQLPVNLKTCP</sequence>
<keyword evidence="1" id="KW-0812">Transmembrane</keyword>
<geneLocation type="plasmid" evidence="2 19">
    <name>pF862-1</name>
</geneLocation>
<dbReference type="EMBL" id="AAVQAW010000048">
    <property type="protein sequence ID" value="EGD0651376.1"/>
    <property type="molecule type" value="Genomic_DNA"/>
</dbReference>
<evidence type="ECO:0000313" key="13">
    <source>
        <dbReference type="EMBL" id="VUD38276.1"/>
    </source>
</evidence>
<reference evidence="4" key="5">
    <citation type="submission" date="2018-08" db="EMBL/GenBank/DDBJ databases">
        <authorList>
            <consortium name="GenomeTrakr network: Whole genome sequencing for foodborne pathogen traceback"/>
        </authorList>
    </citation>
    <scope>NUCLEOTIDE SEQUENCE</scope>
    <source>
        <strain evidence="4">NC_STEC178</strain>
    </source>
</reference>
<evidence type="ECO:0000313" key="6">
    <source>
        <dbReference type="EMBL" id="HAN4356302.1"/>
    </source>
</evidence>
<evidence type="ECO:0000313" key="11">
    <source>
        <dbReference type="EMBL" id="SPD95564.1"/>
    </source>
</evidence>
<evidence type="ECO:0000313" key="9">
    <source>
        <dbReference type="EMBL" id="RRD72217.1"/>
    </source>
</evidence>
<dbReference type="Proteomes" id="UP000233549">
    <property type="component" value="Unassembled WGS sequence"/>
</dbReference>
<evidence type="ECO:0000313" key="10">
    <source>
        <dbReference type="EMBL" id="SPD90576.1"/>
    </source>
</evidence>
<dbReference type="EMBL" id="OY757098">
    <property type="protein sequence ID" value="CAK1258689.1"/>
    <property type="molecule type" value="Genomic_DNA"/>
</dbReference>
<reference evidence="13" key="8">
    <citation type="submission" date="2019-06" db="EMBL/GenBank/DDBJ databases">
        <authorList>
            <consortium name="Pathogen Informatics"/>
        </authorList>
    </citation>
    <scope>NUCLEOTIDE SEQUENCE [LARGE SCALE GENOMIC DNA]</scope>
    <source>
        <strain evidence="14">VRES-hospital6495150</strain>
        <strain evidence="13">VRES-hospital6495299</strain>
        <plasmid evidence="13">1</plasmid>
    </source>
</reference>
<dbReference type="Proteomes" id="UP000859822">
    <property type="component" value="Unassembled WGS sequence"/>
</dbReference>
<evidence type="ECO:0000313" key="16">
    <source>
        <dbReference type="Proteomes" id="UP000271008"/>
    </source>
</evidence>
<dbReference type="EMBL" id="DABGZR010000046">
    <property type="protein sequence ID" value="HAJ0998436.1"/>
    <property type="molecule type" value="Genomic_DNA"/>
</dbReference>
<evidence type="ECO:0000313" key="8">
    <source>
        <dbReference type="EMBL" id="PKD85400.1"/>
    </source>
</evidence>
<keyword evidence="2" id="KW-0614">Plasmid</keyword>
<dbReference type="Proteomes" id="UP001296028">
    <property type="component" value="Plasmid pF862-1"/>
</dbReference>
<evidence type="ECO:0000313" key="3">
    <source>
        <dbReference type="EMBL" id="EFD6887418.1"/>
    </source>
</evidence>
<evidence type="ECO:0000313" key="2">
    <source>
        <dbReference type="EMBL" id="CAK1258689.1"/>
    </source>
</evidence>
<evidence type="ECO:0000313" key="7">
    <source>
        <dbReference type="EMBL" id="MQK26706.1"/>
    </source>
</evidence>
<evidence type="ECO:0000313" key="19">
    <source>
        <dbReference type="Proteomes" id="UP001296028"/>
    </source>
</evidence>
<dbReference type="Proteomes" id="UP000359125">
    <property type="component" value="Unassembled WGS sequence"/>
</dbReference>
<evidence type="ECO:0000313" key="14">
    <source>
        <dbReference type="EMBL" id="VUD38859.1"/>
    </source>
</evidence>
<accession>A0A2A2XHF5</accession>
<dbReference type="Proteomes" id="UP000531962">
    <property type="component" value="Unassembled WGS sequence"/>
</dbReference>
<reference evidence="9 16" key="6">
    <citation type="submission" date="2018-11" db="EMBL/GenBank/DDBJ databases">
        <title>Enterobacteriaceae from Patient.</title>
        <authorList>
            <person name="Shen C."/>
            <person name="Yang Y."/>
            <person name="Tian G."/>
        </authorList>
    </citation>
    <scope>NUCLEOTIDE SEQUENCE [LARGE SCALE GENOMIC DNA]</scope>
    <source>
        <strain evidence="9 16">GBGD28</strain>
    </source>
</reference>
<reference evidence="10" key="3">
    <citation type="submission" date="2018-02" db="EMBL/GenBank/DDBJ databases">
        <authorList>
            <person name="Cea G.-C."/>
            <person name="William W."/>
        </authorList>
    </citation>
    <scope>NUCLEOTIDE SEQUENCE</scope>
    <source>
        <strain evidence="10">708</strain>
        <strain evidence="11">TN03</strain>
        <plasmid evidence="10">RCS102_p</plasmid>
        <plasmid evidence="11">RCS22_p</plasmid>
    </source>
</reference>
<reference evidence="2" key="11">
    <citation type="submission" date="2023-10" db="EMBL/GenBank/DDBJ databases">
        <authorList>
            <person name="Leclercq S."/>
        </authorList>
    </citation>
    <scope>NUCLEOTIDE SEQUENCE</scope>
    <source>
        <strain evidence="2">F862</strain>
        <plasmid evidence="2">pF862-1</plasmid>
    </source>
</reference>